<keyword evidence="4" id="KW-0812">Transmembrane</keyword>
<dbReference type="EMBL" id="JAEUBF010000039">
    <property type="protein sequence ID" value="KAH3680764.1"/>
    <property type="molecule type" value="Genomic_DNA"/>
</dbReference>
<dbReference type="OrthoDB" id="10267654at2759"/>
<keyword evidence="8 12" id="KW-0496">Mitochondrion</keyword>
<keyword evidence="11 12" id="KW-0694">RNA-binding</keyword>
<evidence type="ECO:0000313" key="14">
    <source>
        <dbReference type="EMBL" id="KAH3680764.1"/>
    </source>
</evidence>
<gene>
    <name evidence="14" type="ORF">WICMUC_000115</name>
</gene>
<protein>
    <recommendedName>
        <fullName evidence="3 12">Mitochondrial escape protein 2</fullName>
    </recommendedName>
</protein>
<dbReference type="GO" id="GO:0005743">
    <property type="term" value="C:mitochondrial inner membrane"/>
    <property type="evidence" value="ECO:0007669"/>
    <property type="project" value="UniProtKB-SubCell"/>
</dbReference>
<dbReference type="InterPro" id="IPR000504">
    <property type="entry name" value="RRM_dom"/>
</dbReference>
<keyword evidence="7" id="KW-1133">Transmembrane helix</keyword>
<evidence type="ECO:0000256" key="1">
    <source>
        <dbReference type="ARBA" id="ARBA00004434"/>
    </source>
</evidence>
<dbReference type="InterPro" id="IPR018850">
    <property type="entry name" value="Mt_escape_2_C"/>
</dbReference>
<dbReference type="SUPFAM" id="SSF54928">
    <property type="entry name" value="RNA-binding domain, RBD"/>
    <property type="match status" value="1"/>
</dbReference>
<comment type="subcellular location">
    <subcellularLocation>
        <location evidence="1 12">Mitochondrion inner membrane</location>
        <topology evidence="1 12">Single-pass membrane protein</topology>
    </subcellularLocation>
</comment>
<dbReference type="Proteomes" id="UP000769528">
    <property type="component" value="Unassembled WGS sequence"/>
</dbReference>
<reference evidence="14" key="1">
    <citation type="journal article" date="2021" name="Open Biol.">
        <title>Shared evolutionary footprints suggest mitochondrial oxidative damage underlies multiple complex I losses in fungi.</title>
        <authorList>
            <person name="Schikora-Tamarit M.A."/>
            <person name="Marcet-Houben M."/>
            <person name="Nosek J."/>
            <person name="Gabaldon T."/>
        </authorList>
    </citation>
    <scope>NUCLEOTIDE SEQUENCE</scope>
    <source>
        <strain evidence="14">CBS6341</strain>
    </source>
</reference>
<accession>A0A9P8TJ63</accession>
<sequence>MIMLKQFRIATTRRVYPWRPAVFKGNLLQKRFVSDDISKQDKEAGESVDAEETGIIEKSSEETVLYFDHVLPYRTNIPFLSWLSYFLIREKTPEAIKAHVYELSNPRDKNGSRIFPNLQVNEVIPIKRDGGAFVKFKVPYGLSVSEVNSKIHKNTLQESKNGLINRFINSVAFPVKGSPWIEDLRRYPDKTLNIKFQGPSLSEEELYALFRRYGTIIDIKPDSSVAQVIFKSYRGAICSKNCITGLTINGTTLHIQYAQNSKRNFIIESILQHQRISIPLLLALLAGLAVAVFDPIREFFIENKITNKFTFDKNNRYVKIITDITNSTISSLHKLIGQDDSVFMKKALWSERLDMVKELRLWIEENANTFLVVRGPRGSGKHELVMSHALNDRNDVLYIDCDKLVKSRTDPQFISNSAKAVGYFPVFPWLNSVSNMLDLAVQGLTGQKSGFSESKDSQFRNILSSTLVAIRNISLRGYKATVGNGENVVNIKEEDYLQQHPEKKPVIVIDRFTTVNKSESNSFAYKEIADWAAMLISMNLAHVIFLTEDVGTLQMLSDSLPDQVFKNITLSDASKESAKSYVLSSLNDHEDHEEYEKENQPILNITSMEAELDKCLDPLGGRMLDLQAFVRRVKSGENPTEALDSMVNQTAEQITQIFLNKDQGIINAQAWELIKSLSKQGSISYDRIIFNPIFKSNPEASLTELERHGLISISRDRGILKDIIPAKPIYRAAFNNLVEDKNLSKILETSYLLKIVKFESDRIAKFEEELQKFGFMANSKDFKNRIDYLATKIEASNKVILKAEEDIKKFSK</sequence>
<evidence type="ECO:0000256" key="11">
    <source>
        <dbReference type="PROSITE-ProRule" id="PRU00176"/>
    </source>
</evidence>
<dbReference type="InterPro" id="IPR027417">
    <property type="entry name" value="P-loop_NTPase"/>
</dbReference>
<evidence type="ECO:0000256" key="4">
    <source>
        <dbReference type="ARBA" id="ARBA00022692"/>
    </source>
</evidence>
<dbReference type="GO" id="GO:0003723">
    <property type="term" value="F:RNA binding"/>
    <property type="evidence" value="ECO:0007669"/>
    <property type="project" value="UniProtKB-UniRule"/>
</dbReference>
<keyword evidence="9" id="KW-0472">Membrane</keyword>
<dbReference type="InterPro" id="IPR012677">
    <property type="entry name" value="Nucleotide-bd_a/b_plait_sf"/>
</dbReference>
<proteinExistence type="inferred from homology"/>
<evidence type="ECO:0000256" key="2">
    <source>
        <dbReference type="ARBA" id="ARBA00010320"/>
    </source>
</evidence>
<evidence type="ECO:0000256" key="10">
    <source>
        <dbReference type="ARBA" id="ARBA00025276"/>
    </source>
</evidence>
<keyword evidence="5 12" id="KW-0999">Mitochondrion inner membrane</keyword>
<feature type="domain" description="RRM" evidence="13">
    <location>
        <begin position="190"/>
        <end position="260"/>
    </location>
</feature>
<evidence type="ECO:0000256" key="5">
    <source>
        <dbReference type="ARBA" id="ARBA00022792"/>
    </source>
</evidence>
<dbReference type="Gene3D" id="3.30.70.330">
    <property type="match status" value="1"/>
</dbReference>
<evidence type="ECO:0000256" key="7">
    <source>
        <dbReference type="ARBA" id="ARBA00022989"/>
    </source>
</evidence>
<organism evidence="14 15">
    <name type="scientific">Wickerhamomyces mucosus</name>
    <dbReference type="NCBI Taxonomy" id="1378264"/>
    <lineage>
        <taxon>Eukaryota</taxon>
        <taxon>Fungi</taxon>
        <taxon>Dikarya</taxon>
        <taxon>Ascomycota</taxon>
        <taxon>Saccharomycotina</taxon>
        <taxon>Saccharomycetes</taxon>
        <taxon>Phaffomycetales</taxon>
        <taxon>Wickerhamomycetaceae</taxon>
        <taxon>Wickerhamomyces</taxon>
    </lineage>
</organism>
<dbReference type="InterPro" id="IPR035979">
    <property type="entry name" value="RBD_domain_sf"/>
</dbReference>
<dbReference type="Pfam" id="PF10443">
    <property type="entry name" value="RNA12"/>
    <property type="match status" value="1"/>
</dbReference>
<dbReference type="Pfam" id="PF00076">
    <property type="entry name" value="RRM_1"/>
    <property type="match status" value="1"/>
</dbReference>
<dbReference type="GO" id="GO:0006397">
    <property type="term" value="P:mRNA processing"/>
    <property type="evidence" value="ECO:0007669"/>
    <property type="project" value="UniProtKB-UniRule"/>
</dbReference>
<keyword evidence="15" id="KW-1185">Reference proteome</keyword>
<evidence type="ECO:0000256" key="8">
    <source>
        <dbReference type="ARBA" id="ARBA00023128"/>
    </source>
</evidence>
<comment type="caution">
    <text evidence="14">The sequence shown here is derived from an EMBL/GenBank/DDBJ whole genome shotgun (WGS) entry which is preliminary data.</text>
</comment>
<evidence type="ECO:0000259" key="13">
    <source>
        <dbReference type="PROSITE" id="PS50102"/>
    </source>
</evidence>
<dbReference type="InterPro" id="IPR039627">
    <property type="entry name" value="Yme2_C"/>
</dbReference>
<evidence type="ECO:0000256" key="6">
    <source>
        <dbReference type="ARBA" id="ARBA00022946"/>
    </source>
</evidence>
<evidence type="ECO:0000256" key="12">
    <source>
        <dbReference type="RuleBase" id="RU367108"/>
    </source>
</evidence>
<reference evidence="14" key="2">
    <citation type="submission" date="2021-01" db="EMBL/GenBank/DDBJ databases">
        <authorList>
            <person name="Schikora-Tamarit M.A."/>
        </authorList>
    </citation>
    <scope>NUCLEOTIDE SEQUENCE</scope>
    <source>
        <strain evidence="14">CBS6341</strain>
    </source>
</reference>
<name>A0A9P8TJ63_9ASCO</name>
<evidence type="ECO:0000313" key="15">
    <source>
        <dbReference type="Proteomes" id="UP000769528"/>
    </source>
</evidence>
<dbReference type="SUPFAM" id="SSF52540">
    <property type="entry name" value="P-loop containing nucleoside triphosphate hydrolases"/>
    <property type="match status" value="1"/>
</dbReference>
<dbReference type="PROSITE" id="PS50102">
    <property type="entry name" value="RRM"/>
    <property type="match status" value="1"/>
</dbReference>
<dbReference type="PANTHER" id="PTHR32198">
    <property type="entry name" value="MITOCHONDRIAL ESCAPE PROTEIN 2"/>
    <property type="match status" value="1"/>
</dbReference>
<dbReference type="PANTHER" id="PTHR32198:SF2">
    <property type="entry name" value="MITOCHONDRIAL ESCAPE PROTEIN 2"/>
    <property type="match status" value="1"/>
</dbReference>
<keyword evidence="12" id="KW-0507">mRNA processing</keyword>
<evidence type="ECO:0000256" key="9">
    <source>
        <dbReference type="ARBA" id="ARBA00023136"/>
    </source>
</evidence>
<evidence type="ECO:0000256" key="3">
    <source>
        <dbReference type="ARBA" id="ARBA00020222"/>
    </source>
</evidence>
<dbReference type="AlphaFoldDB" id="A0A9P8TJ63"/>
<keyword evidence="6" id="KW-0809">Transit peptide</keyword>
<comment type="function">
    <text evidence="10 12">Plays a role in maintaining the mitochondrial genome and in controlling the mtDNA escape. Involved in the regulation of mtDNA nucleotide structure and number. May have a dispensable role in early maturation of pre-rRNA.</text>
</comment>
<comment type="similarity">
    <text evidence="2 12">Belongs to the YME2 family.</text>
</comment>